<feature type="binding site" evidence="5">
    <location>
        <position position="46"/>
    </location>
    <ligand>
        <name>molybdate</name>
        <dbReference type="ChEBI" id="CHEBI:36264"/>
    </ligand>
</feature>
<evidence type="ECO:0000256" key="3">
    <source>
        <dbReference type="ARBA" id="ARBA00022723"/>
    </source>
</evidence>
<dbReference type="PROSITE" id="PS51257">
    <property type="entry name" value="PROKAR_LIPOPROTEIN"/>
    <property type="match status" value="1"/>
</dbReference>
<comment type="caution">
    <text evidence="6">The sequence shown here is derived from an EMBL/GenBank/DDBJ whole genome shotgun (WGS) entry which is preliminary data.</text>
</comment>
<proteinExistence type="inferred from homology"/>
<feature type="binding site" evidence="5">
    <location>
        <position position="156"/>
    </location>
    <ligand>
        <name>molybdate</name>
        <dbReference type="ChEBI" id="CHEBI:36264"/>
    </ligand>
</feature>
<keyword evidence="2 5" id="KW-0500">Molybdenum</keyword>
<organism evidence="6 7">
    <name type="scientific">Clostridium paridis</name>
    <dbReference type="NCBI Taxonomy" id="2803863"/>
    <lineage>
        <taxon>Bacteria</taxon>
        <taxon>Bacillati</taxon>
        <taxon>Bacillota</taxon>
        <taxon>Clostridia</taxon>
        <taxon>Eubacteriales</taxon>
        <taxon>Clostridiaceae</taxon>
        <taxon>Clostridium</taxon>
    </lineage>
</organism>
<dbReference type="FunFam" id="3.40.190.10:FF:000035">
    <property type="entry name" value="Molybdate ABC transporter substrate-binding protein"/>
    <property type="match status" value="1"/>
</dbReference>
<gene>
    <name evidence="6" type="primary">modA</name>
    <name evidence="6" type="ORF">JK634_20060</name>
</gene>
<dbReference type="PANTHER" id="PTHR30632:SF0">
    <property type="entry name" value="SULFATE-BINDING PROTEIN"/>
    <property type="match status" value="1"/>
</dbReference>
<dbReference type="GO" id="GO:0015689">
    <property type="term" value="P:molybdate ion transport"/>
    <property type="evidence" value="ECO:0007669"/>
    <property type="project" value="InterPro"/>
</dbReference>
<dbReference type="PIRSF" id="PIRSF004846">
    <property type="entry name" value="ModA"/>
    <property type="match status" value="1"/>
</dbReference>
<dbReference type="Pfam" id="PF13531">
    <property type="entry name" value="SBP_bac_11"/>
    <property type="match status" value="1"/>
</dbReference>
<feature type="binding site" evidence="5">
    <location>
        <position position="74"/>
    </location>
    <ligand>
        <name>molybdate</name>
        <dbReference type="ChEBI" id="CHEBI:36264"/>
    </ligand>
</feature>
<dbReference type="InterPro" id="IPR050682">
    <property type="entry name" value="ModA/WtpA"/>
</dbReference>
<dbReference type="CDD" id="cd13537">
    <property type="entry name" value="PBP2_YvgL_like"/>
    <property type="match status" value="1"/>
</dbReference>
<evidence type="ECO:0000256" key="1">
    <source>
        <dbReference type="ARBA" id="ARBA00009175"/>
    </source>
</evidence>
<dbReference type="GO" id="GO:0030973">
    <property type="term" value="F:molybdate ion binding"/>
    <property type="evidence" value="ECO:0007669"/>
    <property type="project" value="UniProtKB-ARBA"/>
</dbReference>
<dbReference type="PANTHER" id="PTHR30632">
    <property type="entry name" value="MOLYBDATE-BINDING PERIPLASMIC PROTEIN"/>
    <property type="match status" value="1"/>
</dbReference>
<feature type="binding site" evidence="5">
    <location>
        <position position="201"/>
    </location>
    <ligand>
        <name>molybdate</name>
        <dbReference type="ChEBI" id="CHEBI:36264"/>
    </ligand>
</feature>
<name>A0A937FHZ7_9CLOT</name>
<evidence type="ECO:0000256" key="4">
    <source>
        <dbReference type="ARBA" id="ARBA00022729"/>
    </source>
</evidence>
<keyword evidence="7" id="KW-1185">Reference proteome</keyword>
<dbReference type="EMBL" id="JAESWA010000029">
    <property type="protein sequence ID" value="MBL4934089.1"/>
    <property type="molecule type" value="Genomic_DNA"/>
</dbReference>
<dbReference type="SUPFAM" id="SSF53850">
    <property type="entry name" value="Periplasmic binding protein-like II"/>
    <property type="match status" value="1"/>
</dbReference>
<dbReference type="Proteomes" id="UP000623681">
    <property type="component" value="Unassembled WGS sequence"/>
</dbReference>
<evidence type="ECO:0000313" key="7">
    <source>
        <dbReference type="Proteomes" id="UP000623681"/>
    </source>
</evidence>
<keyword evidence="3 5" id="KW-0479">Metal-binding</keyword>
<keyword evidence="4" id="KW-0732">Signal</keyword>
<comment type="similarity">
    <text evidence="1">Belongs to the bacterial solute-binding protein ModA family.</text>
</comment>
<dbReference type="AlphaFoldDB" id="A0A937FHZ7"/>
<feature type="binding site" evidence="5">
    <location>
        <position position="183"/>
    </location>
    <ligand>
        <name>molybdate</name>
        <dbReference type="ChEBI" id="CHEBI:36264"/>
    </ligand>
</feature>
<sequence length="267" mass="29026">MRYTKKIIISILTTIFIISATGCSQKAKDVSADNKQITLTISAAASLKDSMEEIKTLYTKDKPNVKLTYNFGASGTLEQQIEQGAEADIFISAAPKQMDSLKDKSLIQDDSRINLLGNKVVLIVPNESSLSLTSFNDIANDSVKKIALGEAKSVPAGQYAEQVFTKLNILDKVKNKAVYGKDVKEVLTWTESANADAGVVYATDAKTSSKVKIICEAPSDSYSSVLYPAAVLKGSKNADAANEFLRYLSSDKSKVVFEKYGFTFMPK</sequence>
<dbReference type="InterPro" id="IPR005950">
    <property type="entry name" value="ModA"/>
</dbReference>
<evidence type="ECO:0000256" key="2">
    <source>
        <dbReference type="ARBA" id="ARBA00022505"/>
    </source>
</evidence>
<evidence type="ECO:0000313" key="6">
    <source>
        <dbReference type="EMBL" id="MBL4934089.1"/>
    </source>
</evidence>
<evidence type="ECO:0000256" key="5">
    <source>
        <dbReference type="PIRSR" id="PIRSR004846-1"/>
    </source>
</evidence>
<dbReference type="GO" id="GO:0046872">
    <property type="term" value="F:metal ion binding"/>
    <property type="evidence" value="ECO:0007669"/>
    <property type="project" value="UniProtKB-KW"/>
</dbReference>
<accession>A0A937FHZ7</accession>
<dbReference type="RefSeq" id="WP_202769549.1">
    <property type="nucleotide sequence ID" value="NZ_JAESWA010000029.1"/>
</dbReference>
<protein>
    <submittedName>
        <fullName evidence="6">Molybdate ABC transporter substrate-binding protein</fullName>
    </submittedName>
</protein>
<dbReference type="NCBIfam" id="TIGR01256">
    <property type="entry name" value="modA"/>
    <property type="match status" value="1"/>
</dbReference>
<dbReference type="Gene3D" id="3.40.190.10">
    <property type="entry name" value="Periplasmic binding protein-like II"/>
    <property type="match status" value="2"/>
</dbReference>
<dbReference type="GO" id="GO:1901359">
    <property type="term" value="F:tungstate binding"/>
    <property type="evidence" value="ECO:0007669"/>
    <property type="project" value="UniProtKB-ARBA"/>
</dbReference>
<reference evidence="6" key="1">
    <citation type="submission" date="2021-01" db="EMBL/GenBank/DDBJ databases">
        <title>Genome public.</title>
        <authorList>
            <person name="Liu C."/>
            <person name="Sun Q."/>
        </authorList>
    </citation>
    <scope>NUCLEOTIDE SEQUENCE</scope>
    <source>
        <strain evidence="6">YIM B02565</strain>
    </source>
</reference>
<dbReference type="InterPro" id="IPR041879">
    <property type="entry name" value="YvgL-like_PBP2"/>
</dbReference>